<sequence>MSTVYLSTAYLAPVAYYKALCHYDRTVIEACSHYVKQSYRNRCTIMSAGGELSLSIPVERTRPGKPFTRDMRISAHDNWQHIHWNAIASAYGSSPFFEYYRDDFAPFYEKSQSGRFLLDYNNDLQEIVCRLLGIAPDISYSENYLSPTDGITDLREAIGPKREPVESLLPRSYYQVFSMKWGFSPGLSIIDLLFNMGNEALLVLYDR</sequence>
<reference evidence="1" key="1">
    <citation type="submission" date="2020-10" db="EMBL/GenBank/DDBJ databases">
        <authorList>
            <person name="Gilroy R."/>
        </authorList>
    </citation>
    <scope>NUCLEOTIDE SEQUENCE</scope>
    <source>
        <strain evidence="1">21143</strain>
    </source>
</reference>
<evidence type="ECO:0000313" key="2">
    <source>
        <dbReference type="Proteomes" id="UP000886722"/>
    </source>
</evidence>
<proteinExistence type="predicted"/>
<dbReference type="Proteomes" id="UP000886722">
    <property type="component" value="Unassembled WGS sequence"/>
</dbReference>
<reference evidence="1" key="2">
    <citation type="journal article" date="2021" name="PeerJ">
        <title>Extensive microbial diversity within the chicken gut microbiome revealed by metagenomics and culture.</title>
        <authorList>
            <person name="Gilroy R."/>
            <person name="Ravi A."/>
            <person name="Getino M."/>
            <person name="Pursley I."/>
            <person name="Horton D.L."/>
            <person name="Alikhan N.F."/>
            <person name="Baker D."/>
            <person name="Gharbi K."/>
            <person name="Hall N."/>
            <person name="Watson M."/>
            <person name="Adriaenssens E.M."/>
            <person name="Foster-Nyarko E."/>
            <person name="Jarju S."/>
            <person name="Secka A."/>
            <person name="Antonio M."/>
            <person name="Oren A."/>
            <person name="Chaudhuri R.R."/>
            <person name="La Ragione R."/>
            <person name="Hildebrand F."/>
            <person name="Pallen M.J."/>
        </authorList>
    </citation>
    <scope>NUCLEOTIDE SEQUENCE</scope>
    <source>
        <strain evidence="1">21143</strain>
    </source>
</reference>
<dbReference type="EMBL" id="DVKT01000001">
    <property type="protein sequence ID" value="HIT38427.1"/>
    <property type="molecule type" value="Genomic_DNA"/>
</dbReference>
<name>A0A9D1KDJ1_9BACT</name>
<organism evidence="1 2">
    <name type="scientific">Candidatus Caccoplasma intestinavium</name>
    <dbReference type="NCBI Taxonomy" id="2840716"/>
    <lineage>
        <taxon>Bacteria</taxon>
        <taxon>Pseudomonadati</taxon>
        <taxon>Bacteroidota</taxon>
        <taxon>Bacteroidia</taxon>
        <taxon>Bacteroidales</taxon>
        <taxon>Bacteroidaceae</taxon>
        <taxon>Bacteroidaceae incertae sedis</taxon>
        <taxon>Candidatus Caccoplasma</taxon>
    </lineage>
</organism>
<dbReference type="InterPro" id="IPR014985">
    <property type="entry name" value="WbqC"/>
</dbReference>
<dbReference type="AlphaFoldDB" id="A0A9D1KDJ1"/>
<evidence type="ECO:0000313" key="1">
    <source>
        <dbReference type="EMBL" id="HIT38427.1"/>
    </source>
</evidence>
<gene>
    <name evidence="1" type="ORF">IAD06_00080</name>
</gene>
<comment type="caution">
    <text evidence="1">The sequence shown here is derived from an EMBL/GenBank/DDBJ whole genome shotgun (WGS) entry which is preliminary data.</text>
</comment>
<protein>
    <submittedName>
        <fullName evidence="1">WbqC family protein</fullName>
    </submittedName>
</protein>
<dbReference type="Pfam" id="PF08889">
    <property type="entry name" value="WbqC"/>
    <property type="match status" value="1"/>
</dbReference>
<accession>A0A9D1KDJ1</accession>